<comment type="caution">
    <text evidence="2">The sequence shown here is derived from an EMBL/GenBank/DDBJ whole genome shotgun (WGS) entry which is preliminary data.</text>
</comment>
<dbReference type="Proteomes" id="UP000499080">
    <property type="component" value="Unassembled WGS sequence"/>
</dbReference>
<evidence type="ECO:0000256" key="1">
    <source>
        <dbReference type="SAM" id="MobiDB-lite"/>
    </source>
</evidence>
<organism evidence="2 3">
    <name type="scientific">Araneus ventricosus</name>
    <name type="common">Orbweaver spider</name>
    <name type="synonym">Epeira ventricosa</name>
    <dbReference type="NCBI Taxonomy" id="182803"/>
    <lineage>
        <taxon>Eukaryota</taxon>
        <taxon>Metazoa</taxon>
        <taxon>Ecdysozoa</taxon>
        <taxon>Arthropoda</taxon>
        <taxon>Chelicerata</taxon>
        <taxon>Arachnida</taxon>
        <taxon>Araneae</taxon>
        <taxon>Araneomorphae</taxon>
        <taxon>Entelegynae</taxon>
        <taxon>Araneoidea</taxon>
        <taxon>Araneidae</taxon>
        <taxon>Araneus</taxon>
    </lineage>
</organism>
<gene>
    <name evidence="2" type="ORF">AVEN_154739_1</name>
</gene>
<feature type="compositionally biased region" description="Low complexity" evidence="1">
    <location>
        <begin position="108"/>
        <end position="121"/>
    </location>
</feature>
<accession>A0A4Y2TNZ2</accession>
<feature type="region of interest" description="Disordered" evidence="1">
    <location>
        <begin position="101"/>
        <end position="122"/>
    </location>
</feature>
<keyword evidence="3" id="KW-1185">Reference proteome</keyword>
<proteinExistence type="predicted"/>
<dbReference type="AlphaFoldDB" id="A0A4Y2TNZ2"/>
<evidence type="ECO:0000313" key="3">
    <source>
        <dbReference type="Proteomes" id="UP000499080"/>
    </source>
</evidence>
<sequence>MAEKCSLCEDYVVTDKCGVGEKGIDRKINDFQKIPVNEAFEIFQQNLINLISSTSSHPNQHATINRRHRRDYMELEVIQIKEISLYSDHFLQFYGRTASSQTLPSENHAPSHSSRAHASPPHLQPSKLILVHSKHGAEESSSSCASPRSTRLRDRRNKKIYFIFINIRITILSPARRRILIRCPHQPSTPSQTLPSSPNGVIVSPSASYPVNGTRATATAATNEAPHDNSQEKDPQALLLLYYRISCFISLKVISFLK</sequence>
<reference evidence="2 3" key="1">
    <citation type="journal article" date="2019" name="Sci. Rep.">
        <title>Orb-weaving spider Araneus ventricosus genome elucidates the spidroin gene catalogue.</title>
        <authorList>
            <person name="Kono N."/>
            <person name="Nakamura H."/>
            <person name="Ohtoshi R."/>
            <person name="Moran D.A.P."/>
            <person name="Shinohara A."/>
            <person name="Yoshida Y."/>
            <person name="Fujiwara M."/>
            <person name="Mori M."/>
            <person name="Tomita M."/>
            <person name="Arakawa K."/>
        </authorList>
    </citation>
    <scope>NUCLEOTIDE SEQUENCE [LARGE SCALE GENOMIC DNA]</scope>
</reference>
<name>A0A4Y2TNZ2_ARAVE</name>
<dbReference type="EMBL" id="BGPR01029364">
    <property type="protein sequence ID" value="GBO01100.1"/>
    <property type="molecule type" value="Genomic_DNA"/>
</dbReference>
<protein>
    <submittedName>
        <fullName evidence="2">Uncharacterized protein</fullName>
    </submittedName>
</protein>
<evidence type="ECO:0000313" key="2">
    <source>
        <dbReference type="EMBL" id="GBO01100.1"/>
    </source>
</evidence>